<gene>
    <name evidence="1" type="ORF">HGRIS_001859</name>
</gene>
<dbReference type="EMBL" id="JASNQZ010000006">
    <property type="protein sequence ID" value="KAL0955626.1"/>
    <property type="molecule type" value="Genomic_DNA"/>
</dbReference>
<comment type="caution">
    <text evidence="1">The sequence shown here is derived from an EMBL/GenBank/DDBJ whole genome shotgun (WGS) entry which is preliminary data.</text>
</comment>
<evidence type="ECO:0000313" key="2">
    <source>
        <dbReference type="Proteomes" id="UP001556367"/>
    </source>
</evidence>
<dbReference type="PROSITE" id="PS51257">
    <property type="entry name" value="PROKAR_LIPOPROTEIN"/>
    <property type="match status" value="1"/>
</dbReference>
<sequence length="530" mass="58367">MHRCLRTSEIASIISSYLEDARAFGSLAALASSCRALEAPALDALWRTQDGYANLMQCLPSHLWILEENGPISSLNLLQPIISPEFPRFLEYSSRIRKLTVVPSDTAGSTVVKVHPDLLQVVAASVEGPLLPNLQRLVWVTSDDSEYISLPAFLGPRLRYLRLSLKGGELIGLSLLHLLGKCSSLVELILEYPNSSPPPSLARSISNIIPKLQSLQKLEIPVLDPNGFPLLASLPALKSLTIGHPDSLFTSSNPFNCTFRTLVTLSVFVRTLNDAIRILQTLRQSPTASIIVWMKQTPVATAWLGFFQAIQNCCQKNHLKTLTVSAGTVRQLAQVPDHVVPSSCFDCILPFTKMQIFGMRVAGIEMTDSLLQQISDAWPLLKRFAHSPRARTLTSPHFTPAVTLLGLRYLAEHCAQLSFLGIEFQTTGVEANTNARPGSGISNRNLKSLSVGHSSITEPIPVAAFLSDIFPALQTLRCDERMAEDDKSRWGQVMELVKWFVIVRQQERSSMASSFEIAESSSLDLSLSQQ</sequence>
<dbReference type="Proteomes" id="UP001556367">
    <property type="component" value="Unassembled WGS sequence"/>
</dbReference>
<dbReference type="InterPro" id="IPR032675">
    <property type="entry name" value="LRR_dom_sf"/>
</dbReference>
<accession>A0ABR3JJA8</accession>
<organism evidence="1 2">
    <name type="scientific">Hohenbuehelia grisea</name>
    <dbReference type="NCBI Taxonomy" id="104357"/>
    <lineage>
        <taxon>Eukaryota</taxon>
        <taxon>Fungi</taxon>
        <taxon>Dikarya</taxon>
        <taxon>Basidiomycota</taxon>
        <taxon>Agaricomycotina</taxon>
        <taxon>Agaricomycetes</taxon>
        <taxon>Agaricomycetidae</taxon>
        <taxon>Agaricales</taxon>
        <taxon>Pleurotineae</taxon>
        <taxon>Pleurotaceae</taxon>
        <taxon>Hohenbuehelia</taxon>
    </lineage>
</organism>
<proteinExistence type="predicted"/>
<dbReference type="Gene3D" id="3.80.10.10">
    <property type="entry name" value="Ribonuclease Inhibitor"/>
    <property type="match status" value="1"/>
</dbReference>
<keyword evidence="2" id="KW-1185">Reference proteome</keyword>
<protein>
    <recommendedName>
        <fullName evidence="3">F-box domain-containing protein</fullName>
    </recommendedName>
</protein>
<dbReference type="SUPFAM" id="SSF52047">
    <property type="entry name" value="RNI-like"/>
    <property type="match status" value="1"/>
</dbReference>
<evidence type="ECO:0008006" key="3">
    <source>
        <dbReference type="Google" id="ProtNLM"/>
    </source>
</evidence>
<reference evidence="2" key="1">
    <citation type="submission" date="2024-06" db="EMBL/GenBank/DDBJ databases">
        <title>Multi-omics analyses provide insights into the biosynthesis of the anticancer antibiotic pleurotin in Hohenbuehelia grisea.</title>
        <authorList>
            <person name="Weaver J.A."/>
            <person name="Alberti F."/>
        </authorList>
    </citation>
    <scope>NUCLEOTIDE SEQUENCE [LARGE SCALE GENOMIC DNA]</scope>
    <source>
        <strain evidence="2">T-177</strain>
    </source>
</reference>
<evidence type="ECO:0000313" key="1">
    <source>
        <dbReference type="EMBL" id="KAL0955626.1"/>
    </source>
</evidence>
<name>A0ABR3JJA8_9AGAR</name>